<evidence type="ECO:0000256" key="3">
    <source>
        <dbReference type="ARBA" id="ARBA00022679"/>
    </source>
</evidence>
<proteinExistence type="inferred from homology"/>
<reference evidence="6" key="1">
    <citation type="submission" date="2020-07" db="EMBL/GenBank/DDBJ databases">
        <title>Huge and variable diversity of episymbiotic CPR bacteria and DPANN archaea in groundwater ecosystems.</title>
        <authorList>
            <person name="He C.Y."/>
            <person name="Keren R."/>
            <person name="Whittaker M."/>
            <person name="Farag I.F."/>
            <person name="Doudna J."/>
            <person name="Cate J.H.D."/>
            <person name="Banfield J.F."/>
        </authorList>
    </citation>
    <scope>NUCLEOTIDE SEQUENCE</scope>
    <source>
        <strain evidence="6">NC_groundwater_580_Pr5_B-0.1um_64_19</strain>
    </source>
</reference>
<feature type="domain" description="DNA methylase N-4/N-6" evidence="5">
    <location>
        <begin position="36"/>
        <end position="287"/>
    </location>
</feature>
<dbReference type="GO" id="GO:0032259">
    <property type="term" value="P:methylation"/>
    <property type="evidence" value="ECO:0007669"/>
    <property type="project" value="UniProtKB-KW"/>
</dbReference>
<name>A0A932A9T2_9BACT</name>
<dbReference type="GO" id="GO:0008170">
    <property type="term" value="F:N-methyltransferase activity"/>
    <property type="evidence" value="ECO:0007669"/>
    <property type="project" value="InterPro"/>
</dbReference>
<dbReference type="InterPro" id="IPR001091">
    <property type="entry name" value="RM_Methyltransferase"/>
</dbReference>
<dbReference type="InterPro" id="IPR029063">
    <property type="entry name" value="SAM-dependent_MTases_sf"/>
</dbReference>
<organism evidence="6 7">
    <name type="scientific">Candidatus Korobacter versatilis</name>
    <dbReference type="NCBI Taxonomy" id="658062"/>
    <lineage>
        <taxon>Bacteria</taxon>
        <taxon>Pseudomonadati</taxon>
        <taxon>Acidobacteriota</taxon>
        <taxon>Terriglobia</taxon>
        <taxon>Terriglobales</taxon>
        <taxon>Candidatus Korobacteraceae</taxon>
        <taxon>Candidatus Korobacter</taxon>
    </lineage>
</organism>
<dbReference type="Proteomes" id="UP000779809">
    <property type="component" value="Unassembled WGS sequence"/>
</dbReference>
<dbReference type="Gene3D" id="3.40.50.150">
    <property type="entry name" value="Vaccinia Virus protein VP39"/>
    <property type="match status" value="1"/>
</dbReference>
<dbReference type="InterPro" id="IPR002941">
    <property type="entry name" value="DNA_methylase_N4/N6"/>
</dbReference>
<dbReference type="AlphaFoldDB" id="A0A932A9T2"/>
<dbReference type="Pfam" id="PF01555">
    <property type="entry name" value="N6_N4_Mtase"/>
    <property type="match status" value="1"/>
</dbReference>
<evidence type="ECO:0000313" key="7">
    <source>
        <dbReference type="Proteomes" id="UP000779809"/>
    </source>
</evidence>
<evidence type="ECO:0000256" key="2">
    <source>
        <dbReference type="ARBA" id="ARBA00022603"/>
    </source>
</evidence>
<sequence length="303" mass="33851">MAERTGAARSFDFSQSYLVFKDDAFEWLRTAPRNSIHAVVTDPPYGLSEYSDEELQKLEKGRGGIWRIPPTLDGCTRSPLPRFTVMSRTDHQKLREFFTRLATLLLPVLVPGGHVFIATNPLVSHLVCGPFATVGFEKRGEIVRIVHTLRGGDRPKNAHKEFPLVSVMPRSCWEPWVLLRKPCEGRVQDNLRKWKTGGLRRISDARPFRDLIESSPARGKERKVAPHPSLKPQAFLRQIVRAALPLGEGVILDPFMGSGSTIAACVACEVDSIGIESNSKYFLMANKAIPHLSRLVTPKHPDA</sequence>
<evidence type="ECO:0000256" key="1">
    <source>
        <dbReference type="ARBA" id="ARBA00006594"/>
    </source>
</evidence>
<gene>
    <name evidence="6" type="ORF">HYX28_10780</name>
</gene>
<evidence type="ECO:0000259" key="5">
    <source>
        <dbReference type="Pfam" id="PF01555"/>
    </source>
</evidence>
<accession>A0A932A9T2</accession>
<dbReference type="InterPro" id="IPR002052">
    <property type="entry name" value="DNA_methylase_N6_adenine_CS"/>
</dbReference>
<keyword evidence="3" id="KW-0808">Transferase</keyword>
<dbReference type="EMBL" id="JACPNR010000013">
    <property type="protein sequence ID" value="MBI2679253.1"/>
    <property type="molecule type" value="Genomic_DNA"/>
</dbReference>
<dbReference type="SUPFAM" id="SSF53335">
    <property type="entry name" value="S-adenosyl-L-methionine-dependent methyltransferases"/>
    <property type="match status" value="1"/>
</dbReference>
<dbReference type="PRINTS" id="PR00508">
    <property type="entry name" value="S21N4MTFRASE"/>
</dbReference>
<comment type="similarity">
    <text evidence="1 4">Belongs to the N(4)/N(6)-methyltransferase family.</text>
</comment>
<keyword evidence="2" id="KW-0489">Methyltransferase</keyword>
<evidence type="ECO:0000256" key="4">
    <source>
        <dbReference type="RuleBase" id="RU362026"/>
    </source>
</evidence>
<evidence type="ECO:0000313" key="6">
    <source>
        <dbReference type="EMBL" id="MBI2679253.1"/>
    </source>
</evidence>
<comment type="caution">
    <text evidence="6">The sequence shown here is derived from an EMBL/GenBank/DDBJ whole genome shotgun (WGS) entry which is preliminary data.</text>
</comment>
<dbReference type="GO" id="GO:0003677">
    <property type="term" value="F:DNA binding"/>
    <property type="evidence" value="ECO:0007669"/>
    <property type="project" value="InterPro"/>
</dbReference>
<dbReference type="EC" id="2.1.1.-" evidence="4"/>
<protein>
    <recommendedName>
        <fullName evidence="4">Methyltransferase</fullName>
        <ecNumber evidence="4">2.1.1.-</ecNumber>
    </recommendedName>
</protein>
<dbReference type="PROSITE" id="PS00092">
    <property type="entry name" value="N6_MTASE"/>
    <property type="match status" value="1"/>
</dbReference>